<evidence type="ECO:0000313" key="3">
    <source>
        <dbReference type="Proteomes" id="UP001597124"/>
    </source>
</evidence>
<dbReference type="Proteomes" id="UP001597124">
    <property type="component" value="Unassembled WGS sequence"/>
</dbReference>
<keyword evidence="1" id="KW-0812">Transmembrane</keyword>
<evidence type="ECO:0000256" key="1">
    <source>
        <dbReference type="SAM" id="Phobius"/>
    </source>
</evidence>
<gene>
    <name evidence="2" type="ORF">ACFQ00_17250</name>
</gene>
<dbReference type="InterPro" id="IPR025333">
    <property type="entry name" value="DUF4239"/>
</dbReference>
<name>A0ABW3C6I9_SPHXN</name>
<protein>
    <recommendedName>
        <fullName evidence="4">DUF4239 domain-containing protein</fullName>
    </recommendedName>
</protein>
<sequence>MGLIDTAFVSANLWLLGLVLFAAMSAFAWLGVSLRKRARGERDGEGDREGYLLSAALALLGLLIAFTFSLALNRYDTRRVMVVTEANAIGTAWLRAGLAGDETGPGLQAAIARYTDVRLKLPNESGDAEATEAETGRAQTRLWAEMRTAIRDTPPPIAGTIITATNEMFDAASARKAERAARIPGRVIEVLILYALMSAGIVGYVLGGSGRRHRVVTTILFALLTLALLLILDLDRPWSGGITVSQQPMLDARAAMR</sequence>
<evidence type="ECO:0008006" key="4">
    <source>
        <dbReference type="Google" id="ProtNLM"/>
    </source>
</evidence>
<keyword evidence="1" id="KW-1133">Transmembrane helix</keyword>
<dbReference type="EMBL" id="JBHTIK010000015">
    <property type="protein sequence ID" value="MFD0850086.1"/>
    <property type="molecule type" value="Genomic_DNA"/>
</dbReference>
<feature type="transmembrane region" description="Helical" evidence="1">
    <location>
        <begin position="213"/>
        <end position="232"/>
    </location>
</feature>
<feature type="transmembrane region" description="Helical" evidence="1">
    <location>
        <begin position="12"/>
        <end position="31"/>
    </location>
</feature>
<evidence type="ECO:0000313" key="2">
    <source>
        <dbReference type="EMBL" id="MFD0850086.1"/>
    </source>
</evidence>
<dbReference type="RefSeq" id="WP_381493749.1">
    <property type="nucleotide sequence ID" value="NZ_JBHTIK010000015.1"/>
</dbReference>
<keyword evidence="1" id="KW-0472">Membrane</keyword>
<reference evidence="3" key="1">
    <citation type="journal article" date="2019" name="Int. J. Syst. Evol. Microbiol.">
        <title>The Global Catalogue of Microorganisms (GCM) 10K type strain sequencing project: providing services to taxonomists for standard genome sequencing and annotation.</title>
        <authorList>
            <consortium name="The Broad Institute Genomics Platform"/>
            <consortium name="The Broad Institute Genome Sequencing Center for Infectious Disease"/>
            <person name="Wu L."/>
            <person name="Ma J."/>
        </authorList>
    </citation>
    <scope>NUCLEOTIDE SEQUENCE [LARGE SCALE GENOMIC DNA]</scope>
    <source>
        <strain evidence="3">CCUG 52537</strain>
    </source>
</reference>
<keyword evidence="3" id="KW-1185">Reference proteome</keyword>
<feature type="transmembrane region" description="Helical" evidence="1">
    <location>
        <begin position="51"/>
        <end position="72"/>
    </location>
</feature>
<proteinExistence type="predicted"/>
<comment type="caution">
    <text evidence="2">The sequence shown here is derived from an EMBL/GenBank/DDBJ whole genome shotgun (WGS) entry which is preliminary data.</text>
</comment>
<dbReference type="Pfam" id="PF14023">
    <property type="entry name" value="Bestrophin-like"/>
    <property type="match status" value="1"/>
</dbReference>
<organism evidence="2 3">
    <name type="scientific">Sphingosinicella xenopeptidilytica</name>
    <dbReference type="NCBI Taxonomy" id="364098"/>
    <lineage>
        <taxon>Bacteria</taxon>
        <taxon>Pseudomonadati</taxon>
        <taxon>Pseudomonadota</taxon>
        <taxon>Alphaproteobacteria</taxon>
        <taxon>Sphingomonadales</taxon>
        <taxon>Sphingosinicellaceae</taxon>
        <taxon>Sphingosinicella</taxon>
    </lineage>
</organism>
<feature type="transmembrane region" description="Helical" evidence="1">
    <location>
        <begin position="187"/>
        <end position="207"/>
    </location>
</feature>
<accession>A0ABW3C6I9</accession>